<reference evidence="4" key="1">
    <citation type="submission" date="2016-06" db="UniProtKB">
        <authorList>
            <consortium name="WormBaseParasite"/>
        </authorList>
    </citation>
    <scope>IDENTIFICATION</scope>
</reference>
<evidence type="ECO:0000259" key="1">
    <source>
        <dbReference type="Pfam" id="PF23309"/>
    </source>
</evidence>
<dbReference type="AlphaFoldDB" id="A0A183V769"/>
<feature type="domain" description="DUF7083" evidence="1">
    <location>
        <begin position="41"/>
        <end position="119"/>
    </location>
</feature>
<organism evidence="3 4">
    <name type="scientific">Toxocara canis</name>
    <name type="common">Canine roundworm</name>
    <dbReference type="NCBI Taxonomy" id="6265"/>
    <lineage>
        <taxon>Eukaryota</taxon>
        <taxon>Metazoa</taxon>
        <taxon>Ecdysozoa</taxon>
        <taxon>Nematoda</taxon>
        <taxon>Chromadorea</taxon>
        <taxon>Rhabditida</taxon>
        <taxon>Spirurina</taxon>
        <taxon>Ascaridomorpha</taxon>
        <taxon>Ascaridoidea</taxon>
        <taxon>Toxocaridae</taxon>
        <taxon>Toxocara</taxon>
    </lineage>
</organism>
<name>A0A183V769_TOXCA</name>
<sequence length="144" mass="15963">MLKAVLEMANQQQQALLEQVERMHSAVGPIASPASATESVTNSLSTRLSEFIYDPDNGCTFDVWINRYEDVIVQGGSMLVEAAKARLIASKLDAATYAPFTSHILPKRASELCFDDTQNAGRAIRTQHVVFARCYKNCRFFESA</sequence>
<reference evidence="2 3" key="2">
    <citation type="submission" date="2018-11" db="EMBL/GenBank/DDBJ databases">
        <authorList>
            <consortium name="Pathogen Informatics"/>
        </authorList>
    </citation>
    <scope>NUCLEOTIDE SEQUENCE [LARGE SCALE GENOMIC DNA]</scope>
</reference>
<dbReference type="Pfam" id="PF23309">
    <property type="entry name" value="DUF7083"/>
    <property type="match status" value="1"/>
</dbReference>
<dbReference type="InterPro" id="IPR055510">
    <property type="entry name" value="DUF7083"/>
</dbReference>
<gene>
    <name evidence="2" type="ORF">TCNE_LOCUS16589</name>
</gene>
<proteinExistence type="predicted"/>
<dbReference type="Proteomes" id="UP000050794">
    <property type="component" value="Unassembled WGS sequence"/>
</dbReference>
<keyword evidence="3" id="KW-1185">Reference proteome</keyword>
<evidence type="ECO:0000313" key="4">
    <source>
        <dbReference type="WBParaSite" id="TCNE_0001659001-mRNA-1"/>
    </source>
</evidence>
<evidence type="ECO:0000313" key="2">
    <source>
        <dbReference type="EMBL" id="VDM47910.1"/>
    </source>
</evidence>
<protein>
    <recommendedName>
        <fullName evidence="1">DUF7083 domain-containing protein</fullName>
    </recommendedName>
</protein>
<accession>A0A183V769</accession>
<dbReference type="EMBL" id="UYWY01023726">
    <property type="protein sequence ID" value="VDM47910.1"/>
    <property type="molecule type" value="Genomic_DNA"/>
</dbReference>
<evidence type="ECO:0000313" key="3">
    <source>
        <dbReference type="Proteomes" id="UP000050794"/>
    </source>
</evidence>
<dbReference type="WBParaSite" id="TCNE_0001659001-mRNA-1">
    <property type="protein sequence ID" value="TCNE_0001659001-mRNA-1"/>
    <property type="gene ID" value="TCNE_0001659001"/>
</dbReference>